<gene>
    <name evidence="3" type="ORF">KAJ83_17735</name>
</gene>
<dbReference type="EMBL" id="JAGMWN010000012">
    <property type="protein sequence ID" value="MBP5858865.1"/>
    <property type="molecule type" value="Genomic_DNA"/>
</dbReference>
<keyword evidence="4" id="KW-1185">Reference proteome</keyword>
<evidence type="ECO:0000259" key="2">
    <source>
        <dbReference type="Pfam" id="PF01370"/>
    </source>
</evidence>
<dbReference type="AlphaFoldDB" id="A0A8J7S2Y0"/>
<proteinExistence type="predicted"/>
<accession>A0A8J7S2Y0</accession>
<dbReference type="PRINTS" id="PR01713">
    <property type="entry name" value="NUCEPIMERASE"/>
</dbReference>
<dbReference type="InterPro" id="IPR001509">
    <property type="entry name" value="Epimerase_deHydtase"/>
</dbReference>
<name>A0A8J7S2Y0_9PROT</name>
<sequence>MTILVTGAAGFIGSHVVRDLAARGQRVVGIDNLNDYYDPTLKQARLATLNGLDGFTFEKIDIADRAAIEDLFARRGDITRIVHLAAQAGVRYSLENPHAYIEANILGQLNILEGARRLAAEGRLEHMVYASSSSVYGGNTKVPFSTDDRVDTPVSLYAATKRSDELMGHCYSHLYRIPMTGLRFFTVYGPWGRPDMAAYLFTDAMVKGRPIKVFNNGDMRRDFTFVRDIVAGVLAVLDGPPADGGEAAGPDGVPHRVYNIGNNRPEPLMRMIEVLEDALGIKAEIDFQPMQPGDVRETYADISAIARDFGYAPTTPIDVGIPEFVAWYRDYHTL</sequence>
<dbReference type="SUPFAM" id="SSF51735">
    <property type="entry name" value="NAD(P)-binding Rossmann-fold domains"/>
    <property type="match status" value="1"/>
</dbReference>
<dbReference type="RefSeq" id="WP_210683457.1">
    <property type="nucleotide sequence ID" value="NZ_JAGMWN010000012.1"/>
</dbReference>
<comment type="caution">
    <text evidence="3">The sequence shown here is derived from an EMBL/GenBank/DDBJ whole genome shotgun (WGS) entry which is preliminary data.</text>
</comment>
<dbReference type="PANTHER" id="PTHR43574">
    <property type="entry name" value="EPIMERASE-RELATED"/>
    <property type="match status" value="1"/>
</dbReference>
<dbReference type="Gene3D" id="3.40.50.720">
    <property type="entry name" value="NAD(P)-binding Rossmann-like Domain"/>
    <property type="match status" value="1"/>
</dbReference>
<keyword evidence="1" id="KW-0520">NAD</keyword>
<protein>
    <submittedName>
        <fullName evidence="3">SDR family NAD(P)-dependent oxidoreductase</fullName>
    </submittedName>
</protein>
<evidence type="ECO:0000313" key="4">
    <source>
        <dbReference type="Proteomes" id="UP000672602"/>
    </source>
</evidence>
<reference evidence="3" key="1">
    <citation type="submission" date="2021-04" db="EMBL/GenBank/DDBJ databases">
        <authorList>
            <person name="Zhang D.-C."/>
        </authorList>
    </citation>
    <scope>NUCLEOTIDE SEQUENCE</scope>
    <source>
        <strain evidence="3">CGMCC 1.15697</strain>
    </source>
</reference>
<evidence type="ECO:0000256" key="1">
    <source>
        <dbReference type="ARBA" id="ARBA00023027"/>
    </source>
</evidence>
<dbReference type="Pfam" id="PF01370">
    <property type="entry name" value="Epimerase"/>
    <property type="match status" value="1"/>
</dbReference>
<organism evidence="3 4">
    <name type="scientific">Marivibrio halodurans</name>
    <dbReference type="NCBI Taxonomy" id="2039722"/>
    <lineage>
        <taxon>Bacteria</taxon>
        <taxon>Pseudomonadati</taxon>
        <taxon>Pseudomonadota</taxon>
        <taxon>Alphaproteobacteria</taxon>
        <taxon>Rhodospirillales</taxon>
        <taxon>Rhodospirillaceae</taxon>
        <taxon>Marivibrio</taxon>
    </lineage>
</organism>
<dbReference type="Proteomes" id="UP000672602">
    <property type="component" value="Unassembled WGS sequence"/>
</dbReference>
<dbReference type="InterPro" id="IPR036291">
    <property type="entry name" value="NAD(P)-bd_dom_sf"/>
</dbReference>
<feature type="domain" description="NAD-dependent epimerase/dehydratase" evidence="2">
    <location>
        <begin position="3"/>
        <end position="243"/>
    </location>
</feature>
<evidence type="ECO:0000313" key="3">
    <source>
        <dbReference type="EMBL" id="MBP5858865.1"/>
    </source>
</evidence>